<dbReference type="Proteomes" id="UP000799429">
    <property type="component" value="Unassembled WGS sequence"/>
</dbReference>
<reference evidence="1" key="1">
    <citation type="journal article" date="2020" name="Stud. Mycol.">
        <title>101 Dothideomycetes genomes: a test case for predicting lifestyles and emergence of pathogens.</title>
        <authorList>
            <person name="Haridas S."/>
            <person name="Albert R."/>
            <person name="Binder M."/>
            <person name="Bloem J."/>
            <person name="Labutti K."/>
            <person name="Salamov A."/>
            <person name="Andreopoulos B."/>
            <person name="Baker S."/>
            <person name="Barry K."/>
            <person name="Bills G."/>
            <person name="Bluhm B."/>
            <person name="Cannon C."/>
            <person name="Castanera R."/>
            <person name="Culley D."/>
            <person name="Daum C."/>
            <person name="Ezra D."/>
            <person name="Gonzalez J."/>
            <person name="Henrissat B."/>
            <person name="Kuo A."/>
            <person name="Liang C."/>
            <person name="Lipzen A."/>
            <person name="Lutzoni F."/>
            <person name="Magnuson J."/>
            <person name="Mondo S."/>
            <person name="Nolan M."/>
            <person name="Ohm R."/>
            <person name="Pangilinan J."/>
            <person name="Park H.-J."/>
            <person name="Ramirez L."/>
            <person name="Alfaro M."/>
            <person name="Sun H."/>
            <person name="Tritt A."/>
            <person name="Yoshinaga Y."/>
            <person name="Zwiers L.-H."/>
            <person name="Turgeon B."/>
            <person name="Goodwin S."/>
            <person name="Spatafora J."/>
            <person name="Crous P."/>
            <person name="Grigoriev I."/>
        </authorList>
    </citation>
    <scope>NUCLEOTIDE SEQUENCE</scope>
    <source>
        <strain evidence="1">CBS 101060</strain>
    </source>
</reference>
<sequence length="487" mass="55575">MHINAFPYEILSVILEEAAKLNEQDGVTFTFGLSQAPLPLQKANLHRYIRGPVPPDMLKWDATAAIRQVCREWHEWAVEYALTDVYIRRWRGSERWAELSQKRENYDLYELIEKPSGTAVYRDPYRSLRSTSKLFQEYPHIASNVRRLWFNGFYTTETDHYIHDALKKCSNLTSVSVPWTVIRHLSAQDWAQLLGNGGGEGLQSLELLAVDLTESQAKDRKNLIDLQPLKSHLVDFSRLRRLKIFGNTTFKPIDDEDLRDIARTATKLEEFHLTNLSTITIEGVMAVVKASQNTLRVLEHSPRSDDGFDHPHPGSSIEGEHLCEVLANLPRLKTLSISIPTMCSAIFANENVQWEGDCQVRAAHICGHQNRKNGLTAELRDPLQALLQQARALITTRANSYIPKELTIELFCGDIIFDPHLHTVHGNFELGRLVSYDQWPASAEPSRKGPYGSTGLYGKDDEEVVFERVHEDEFLNGMRKNWVSIFS</sequence>
<dbReference type="InterPro" id="IPR032675">
    <property type="entry name" value="LRR_dom_sf"/>
</dbReference>
<dbReference type="SUPFAM" id="SSF52047">
    <property type="entry name" value="RNI-like"/>
    <property type="match status" value="1"/>
</dbReference>
<protein>
    <recommendedName>
        <fullName evidence="3">F-box domain-containing protein</fullName>
    </recommendedName>
</protein>
<evidence type="ECO:0000313" key="2">
    <source>
        <dbReference type="Proteomes" id="UP000799429"/>
    </source>
</evidence>
<comment type="caution">
    <text evidence="1">The sequence shown here is derived from an EMBL/GenBank/DDBJ whole genome shotgun (WGS) entry which is preliminary data.</text>
</comment>
<proteinExistence type="predicted"/>
<gene>
    <name evidence="1" type="ORF">M501DRAFT_939295</name>
</gene>
<accession>A0A9P4S6C3</accession>
<evidence type="ECO:0000313" key="1">
    <source>
        <dbReference type="EMBL" id="KAF2836511.1"/>
    </source>
</evidence>
<dbReference type="OrthoDB" id="5283561at2759"/>
<name>A0A9P4S6C3_9PEZI</name>
<dbReference type="EMBL" id="MU006103">
    <property type="protein sequence ID" value="KAF2836511.1"/>
    <property type="molecule type" value="Genomic_DNA"/>
</dbReference>
<evidence type="ECO:0008006" key="3">
    <source>
        <dbReference type="Google" id="ProtNLM"/>
    </source>
</evidence>
<dbReference type="Gene3D" id="3.80.10.10">
    <property type="entry name" value="Ribonuclease Inhibitor"/>
    <property type="match status" value="1"/>
</dbReference>
<dbReference type="AlphaFoldDB" id="A0A9P4S6C3"/>
<organism evidence="1 2">
    <name type="scientific">Patellaria atrata CBS 101060</name>
    <dbReference type="NCBI Taxonomy" id="1346257"/>
    <lineage>
        <taxon>Eukaryota</taxon>
        <taxon>Fungi</taxon>
        <taxon>Dikarya</taxon>
        <taxon>Ascomycota</taxon>
        <taxon>Pezizomycotina</taxon>
        <taxon>Dothideomycetes</taxon>
        <taxon>Dothideomycetes incertae sedis</taxon>
        <taxon>Patellariales</taxon>
        <taxon>Patellariaceae</taxon>
        <taxon>Patellaria</taxon>
    </lineage>
</organism>
<keyword evidence="2" id="KW-1185">Reference proteome</keyword>